<dbReference type="Gene3D" id="3.40.190.10">
    <property type="entry name" value="Periplasmic binding protein-like II"/>
    <property type="match status" value="1"/>
</dbReference>
<comment type="caution">
    <text evidence="1">The sequence shown here is derived from an EMBL/GenBank/DDBJ whole genome shotgun (WGS) entry which is preliminary data.</text>
</comment>
<dbReference type="EMBL" id="QDEB01067943">
    <property type="protein sequence ID" value="RZC35778.1"/>
    <property type="molecule type" value="Genomic_DNA"/>
</dbReference>
<name>A0A482VTS3_ASBVE</name>
<dbReference type="OrthoDB" id="5984008at2759"/>
<keyword evidence="2" id="KW-1185">Reference proteome</keyword>
<feature type="non-terminal residue" evidence="1">
    <location>
        <position position="231"/>
    </location>
</feature>
<proteinExistence type="predicted"/>
<reference evidence="1 2" key="1">
    <citation type="submission" date="2017-03" db="EMBL/GenBank/DDBJ databases">
        <title>Genome of the blue death feigning beetle - Asbolus verrucosus.</title>
        <authorList>
            <person name="Rider S.D."/>
        </authorList>
    </citation>
    <scope>NUCLEOTIDE SEQUENCE [LARGE SCALE GENOMIC DNA]</scope>
    <source>
        <strain evidence="1">Butters</strain>
        <tissue evidence="1">Head and leg muscle</tissue>
    </source>
</reference>
<evidence type="ECO:0000313" key="2">
    <source>
        <dbReference type="Proteomes" id="UP000292052"/>
    </source>
</evidence>
<keyword evidence="1" id="KW-0675">Receptor</keyword>
<gene>
    <name evidence="1" type="ORF">BDFB_002112</name>
</gene>
<accession>A0A482VTS3</accession>
<dbReference type="AlphaFoldDB" id="A0A482VTS3"/>
<dbReference type="Proteomes" id="UP000292052">
    <property type="component" value="Unassembled WGS sequence"/>
</dbReference>
<sequence length="231" mass="27053">MRRDYGGDLLTAAFDIANGFLFKEICICFDNNTTGKEPSSSHKARFFIIILSISATYVINDMYSANLTSLLAKPGREKAINNLNQLEKAMATRGYDLYVERHSSSYSLFENGTGIYGRLWEMMNRRQSHFLLESVEEGVKLVRDTTNKAVIAGRETLFFDIQRFGFILIAEMIYYKHRKKYKRTRRRNKFVYFKKIKNYIVLKVVVFTSRVKRAYRRAMNEAFIATLEYLE</sequence>
<evidence type="ECO:0000313" key="1">
    <source>
        <dbReference type="EMBL" id="RZC35778.1"/>
    </source>
</evidence>
<protein>
    <submittedName>
        <fullName evidence="1">Glutamate receptor ionotropic, kainate 5</fullName>
    </submittedName>
</protein>
<organism evidence="1 2">
    <name type="scientific">Asbolus verrucosus</name>
    <name type="common">Desert ironclad beetle</name>
    <dbReference type="NCBI Taxonomy" id="1661398"/>
    <lineage>
        <taxon>Eukaryota</taxon>
        <taxon>Metazoa</taxon>
        <taxon>Ecdysozoa</taxon>
        <taxon>Arthropoda</taxon>
        <taxon>Hexapoda</taxon>
        <taxon>Insecta</taxon>
        <taxon>Pterygota</taxon>
        <taxon>Neoptera</taxon>
        <taxon>Endopterygota</taxon>
        <taxon>Coleoptera</taxon>
        <taxon>Polyphaga</taxon>
        <taxon>Cucujiformia</taxon>
        <taxon>Tenebrionidae</taxon>
        <taxon>Pimeliinae</taxon>
        <taxon>Asbolus</taxon>
    </lineage>
</organism>